<dbReference type="Gene3D" id="2.80.10.50">
    <property type="match status" value="1"/>
</dbReference>
<dbReference type="AlphaFoldDB" id="A0AAV7LL58"/>
<comment type="caution">
    <text evidence="14">The sequence shown here is derived from an EMBL/GenBank/DDBJ whole genome shotgun (WGS) entry which is preliminary data.</text>
</comment>
<evidence type="ECO:0000313" key="14">
    <source>
        <dbReference type="EMBL" id="KAJ1091777.1"/>
    </source>
</evidence>
<organism evidence="14 15">
    <name type="scientific">Pleurodeles waltl</name>
    <name type="common">Iberian ribbed newt</name>
    <dbReference type="NCBI Taxonomy" id="8319"/>
    <lineage>
        <taxon>Eukaryota</taxon>
        <taxon>Metazoa</taxon>
        <taxon>Chordata</taxon>
        <taxon>Craniata</taxon>
        <taxon>Vertebrata</taxon>
        <taxon>Euteleostomi</taxon>
        <taxon>Amphibia</taxon>
        <taxon>Batrachia</taxon>
        <taxon>Caudata</taxon>
        <taxon>Salamandroidea</taxon>
        <taxon>Salamandridae</taxon>
        <taxon>Pleurodelinae</taxon>
        <taxon>Pleurodeles</taxon>
    </lineage>
</organism>
<dbReference type="InterPro" id="IPR000975">
    <property type="entry name" value="IL-1_fam"/>
</dbReference>
<comment type="similarity">
    <text evidence="4">Belongs to the IL-1 family.</text>
</comment>
<evidence type="ECO:0000256" key="7">
    <source>
        <dbReference type="ARBA" id="ARBA00022514"/>
    </source>
</evidence>
<dbReference type="GO" id="GO:0010628">
    <property type="term" value="P:positive regulation of gene expression"/>
    <property type="evidence" value="ECO:0007669"/>
    <property type="project" value="TreeGrafter"/>
</dbReference>
<comment type="subcellular location">
    <subcellularLocation>
        <location evidence="2">Cytoplasm</location>
        <location evidence="2">Cytosol</location>
    </subcellularLocation>
    <subcellularLocation>
        <location evidence="1">Lysosome</location>
    </subcellularLocation>
    <subcellularLocation>
        <location evidence="3">Secreted</location>
        <location evidence="3">Extracellular exosome</location>
    </subcellularLocation>
</comment>
<dbReference type="GO" id="GO:0051781">
    <property type="term" value="P:positive regulation of cell division"/>
    <property type="evidence" value="ECO:0007669"/>
    <property type="project" value="UniProtKB-KW"/>
</dbReference>
<keyword evidence="6" id="KW-0963">Cytoplasm</keyword>
<dbReference type="GO" id="GO:0005125">
    <property type="term" value="F:cytokine activity"/>
    <property type="evidence" value="ECO:0007669"/>
    <property type="project" value="UniProtKB-KW"/>
</dbReference>
<sequence>MRRSASSSRAPLLPPRLVSPLDRDVLSGPERPWAVEEKLGAPSSPLAACDRGAVFSAAAVTATDSAADCLVSAYLVSPSPRKSSEITMKGYGMHRTEVKEPLHQWSGIYHQGGGSSTQVSGPHLSFLYPMPPYMCLRMIVRKELVFMPRARILMDMLKRFEMRDLVAGHTWFISSSRPVARNNIPVAHSPRWNQKVMVPSEKRMSFENAHKRRITHGYGGTERVGDPVDHNEASSRFARRSEFRHFYKYTATVIDNAGKQLCKEGSGIIAKVQNSNNDSVMANSGGATAAEELKFKHFGHYSARVTDKEKKELYVKGLKLMAKPISSNNKATIDIHYYSATGPVPEKFVADSKSPSILEKILEDAGSRSTFDKLLGDPESLSKLQESLSDSEPLDMAFASQPALQMVKSLKQLNKLAVTLSIRGTNLYLAAGKESPFTLEVKTSEDLAEISGSNIQFIFWQDLENGMKNFESGMHNDFFICTSAEAGTSPVELRTGPELQKAISEFLVSD</sequence>
<evidence type="ECO:0000256" key="2">
    <source>
        <dbReference type="ARBA" id="ARBA00004514"/>
    </source>
</evidence>
<evidence type="ECO:0000256" key="3">
    <source>
        <dbReference type="ARBA" id="ARBA00004550"/>
    </source>
</evidence>
<accession>A0AAV7LL58</accession>
<evidence type="ECO:0000256" key="13">
    <source>
        <dbReference type="SAM" id="MobiDB-lite"/>
    </source>
</evidence>
<evidence type="ECO:0000256" key="11">
    <source>
        <dbReference type="ARBA" id="ARBA00023228"/>
    </source>
</evidence>
<dbReference type="SMART" id="SM00125">
    <property type="entry name" value="IL1"/>
    <property type="match status" value="1"/>
</dbReference>
<protein>
    <recommendedName>
        <fullName evidence="5">Interleukin-1 beta</fullName>
    </recommendedName>
</protein>
<keyword evidence="10" id="KW-0395">Inflammatory response</keyword>
<dbReference type="GO" id="GO:0005764">
    <property type="term" value="C:lysosome"/>
    <property type="evidence" value="ECO:0007669"/>
    <property type="project" value="UniProtKB-SubCell"/>
</dbReference>
<reference evidence="14" key="1">
    <citation type="journal article" date="2022" name="bioRxiv">
        <title>Sequencing and chromosome-scale assembly of the giantPleurodeles waltlgenome.</title>
        <authorList>
            <person name="Brown T."/>
            <person name="Elewa A."/>
            <person name="Iarovenko S."/>
            <person name="Subramanian E."/>
            <person name="Araus A.J."/>
            <person name="Petzold A."/>
            <person name="Susuki M."/>
            <person name="Suzuki K.-i.T."/>
            <person name="Hayashi T."/>
            <person name="Toyoda A."/>
            <person name="Oliveira C."/>
            <person name="Osipova E."/>
            <person name="Leigh N.D."/>
            <person name="Simon A."/>
            <person name="Yun M.H."/>
        </authorList>
    </citation>
    <scope>NUCLEOTIDE SEQUENCE</scope>
    <source>
        <strain evidence="14">20211129_DDA</strain>
        <tissue evidence="14">Liver</tissue>
    </source>
</reference>
<feature type="compositionally biased region" description="Low complexity" evidence="13">
    <location>
        <begin position="1"/>
        <end position="20"/>
    </location>
</feature>
<evidence type="ECO:0000256" key="4">
    <source>
        <dbReference type="ARBA" id="ARBA00010448"/>
    </source>
</evidence>
<keyword evidence="15" id="KW-1185">Reference proteome</keyword>
<keyword evidence="8" id="KW-0964">Secreted</keyword>
<evidence type="ECO:0000256" key="1">
    <source>
        <dbReference type="ARBA" id="ARBA00004371"/>
    </source>
</evidence>
<evidence type="ECO:0000256" key="9">
    <source>
        <dbReference type="ARBA" id="ARBA00022620"/>
    </source>
</evidence>
<dbReference type="PANTHER" id="PTHR10078">
    <property type="entry name" value="INTERLEUKIN-1 FAMILY MEMBER"/>
    <property type="match status" value="1"/>
</dbReference>
<evidence type="ECO:0000256" key="10">
    <source>
        <dbReference type="ARBA" id="ARBA00023198"/>
    </source>
</evidence>
<dbReference type="SUPFAM" id="SSF50353">
    <property type="entry name" value="Cytokine"/>
    <property type="match status" value="1"/>
</dbReference>
<dbReference type="GO" id="GO:0019221">
    <property type="term" value="P:cytokine-mediated signaling pathway"/>
    <property type="evidence" value="ECO:0007669"/>
    <property type="project" value="TreeGrafter"/>
</dbReference>
<evidence type="ECO:0000256" key="6">
    <source>
        <dbReference type="ARBA" id="ARBA00022490"/>
    </source>
</evidence>
<dbReference type="GO" id="GO:0071222">
    <property type="term" value="P:cellular response to lipopolysaccharide"/>
    <property type="evidence" value="ECO:0007669"/>
    <property type="project" value="TreeGrafter"/>
</dbReference>
<dbReference type="Proteomes" id="UP001066276">
    <property type="component" value="Chromosome 11"/>
</dbReference>
<evidence type="ECO:0000256" key="12">
    <source>
        <dbReference type="ARBA" id="ARBA00023246"/>
    </source>
</evidence>
<dbReference type="EMBL" id="JANPWB010000015">
    <property type="protein sequence ID" value="KAJ1091777.1"/>
    <property type="molecule type" value="Genomic_DNA"/>
</dbReference>
<dbReference type="GO" id="GO:0006955">
    <property type="term" value="P:immune response"/>
    <property type="evidence" value="ECO:0007669"/>
    <property type="project" value="InterPro"/>
</dbReference>
<dbReference type="GO" id="GO:0005615">
    <property type="term" value="C:extracellular space"/>
    <property type="evidence" value="ECO:0007669"/>
    <property type="project" value="UniProtKB-KW"/>
</dbReference>
<evidence type="ECO:0000256" key="8">
    <source>
        <dbReference type="ARBA" id="ARBA00022525"/>
    </source>
</evidence>
<keyword evidence="12" id="KW-0497">Mitogen</keyword>
<keyword evidence="9" id="KW-0666">Pyrogen</keyword>
<keyword evidence="11" id="KW-0458">Lysosome</keyword>
<feature type="region of interest" description="Disordered" evidence="13">
    <location>
        <begin position="1"/>
        <end position="24"/>
    </location>
</feature>
<gene>
    <name evidence="14" type="ORF">NDU88_004892</name>
</gene>
<dbReference type="Pfam" id="PF00340">
    <property type="entry name" value="IL1"/>
    <property type="match status" value="1"/>
</dbReference>
<keyword evidence="7" id="KW-0202">Cytokine</keyword>
<evidence type="ECO:0000313" key="15">
    <source>
        <dbReference type="Proteomes" id="UP001066276"/>
    </source>
</evidence>
<dbReference type="GO" id="GO:0001660">
    <property type="term" value="P:fever generation"/>
    <property type="evidence" value="ECO:0007669"/>
    <property type="project" value="UniProtKB-KW"/>
</dbReference>
<dbReference type="InterPro" id="IPR008996">
    <property type="entry name" value="IL1/FGF"/>
</dbReference>
<evidence type="ECO:0000256" key="5">
    <source>
        <dbReference type="ARBA" id="ARBA00014702"/>
    </source>
</evidence>
<proteinExistence type="inferred from homology"/>
<dbReference type="GO" id="GO:0005829">
    <property type="term" value="C:cytosol"/>
    <property type="evidence" value="ECO:0007669"/>
    <property type="project" value="UniProtKB-SubCell"/>
</dbReference>
<dbReference type="PANTHER" id="PTHR10078:SF30">
    <property type="entry name" value="INTERLEUKIN-1 BETA"/>
    <property type="match status" value="1"/>
</dbReference>
<name>A0AAV7LL58_PLEWA</name>